<evidence type="ECO:0000256" key="4">
    <source>
        <dbReference type="ARBA" id="ARBA00022741"/>
    </source>
</evidence>
<dbReference type="GO" id="GO:2001295">
    <property type="term" value="P:malonyl-CoA biosynthetic process"/>
    <property type="evidence" value="ECO:0007669"/>
    <property type="project" value="UniProtKB-UniRule"/>
</dbReference>
<name>A0AB74UBQ1_9GAMM</name>
<dbReference type="InterPro" id="IPR001095">
    <property type="entry name" value="Acetyl_CoA_COase_a_su"/>
</dbReference>
<keyword evidence="7 11" id="KW-0443">Lipid metabolism</keyword>
<evidence type="ECO:0000256" key="6">
    <source>
        <dbReference type="ARBA" id="ARBA00022840"/>
    </source>
</evidence>
<dbReference type="NCBIfam" id="TIGR00513">
    <property type="entry name" value="accA"/>
    <property type="match status" value="1"/>
</dbReference>
<dbReference type="NCBIfam" id="NF004344">
    <property type="entry name" value="PRK05724.1"/>
    <property type="match status" value="1"/>
</dbReference>
<evidence type="ECO:0000256" key="8">
    <source>
        <dbReference type="ARBA" id="ARBA00023160"/>
    </source>
</evidence>
<dbReference type="AlphaFoldDB" id="A0AB74UBQ1"/>
<evidence type="ECO:0000256" key="3">
    <source>
        <dbReference type="ARBA" id="ARBA00022679"/>
    </source>
</evidence>
<evidence type="ECO:0000256" key="7">
    <source>
        <dbReference type="ARBA" id="ARBA00023098"/>
    </source>
</evidence>
<dbReference type="PRINTS" id="PR01069">
    <property type="entry name" value="ACCCTRFRASEA"/>
</dbReference>
<evidence type="ECO:0000256" key="5">
    <source>
        <dbReference type="ARBA" id="ARBA00022832"/>
    </source>
</evidence>
<evidence type="ECO:0000256" key="11">
    <source>
        <dbReference type="HAMAP-Rule" id="MF_00823"/>
    </source>
</evidence>
<comment type="function">
    <text evidence="10 11">Component of the acetyl coenzyme A carboxylase (ACC) complex. First, biotin carboxylase catalyzes the carboxylation of biotin on its carrier protein (BCCP) and then the CO(2) group is transferred by the carboxyltransferase to acetyl-CoA to form malonyl-CoA.</text>
</comment>
<comment type="similarity">
    <text evidence="11">Belongs to the AccA family.</text>
</comment>
<dbReference type="Pfam" id="PF03255">
    <property type="entry name" value="ACCA"/>
    <property type="match status" value="1"/>
</dbReference>
<dbReference type="HAMAP" id="MF_00823">
    <property type="entry name" value="AcetylCoA_CT_alpha"/>
    <property type="match status" value="1"/>
</dbReference>
<evidence type="ECO:0000256" key="9">
    <source>
        <dbReference type="ARBA" id="ARBA00049152"/>
    </source>
</evidence>
<proteinExistence type="inferred from homology"/>
<protein>
    <recommendedName>
        <fullName evidence="11">Acetyl-coenzyme A carboxylase carboxyl transferase subunit alpha</fullName>
        <shortName evidence="11">ACCase subunit alpha</shortName>
        <shortName evidence="11">Acetyl-CoA carboxylase carboxyltransferase subunit alpha</shortName>
        <ecNumber evidence="11">2.1.3.15</ecNumber>
    </recommendedName>
</protein>
<dbReference type="SUPFAM" id="SSF52096">
    <property type="entry name" value="ClpP/crotonase"/>
    <property type="match status" value="1"/>
</dbReference>
<reference evidence="13" key="1">
    <citation type="submission" date="2024-06" db="EMBL/GenBank/DDBJ databases">
        <title>Complete genome of Salinicola endophyticus HNIBRBA4755.</title>
        <authorList>
            <person name="Shin S.Y."/>
            <person name="Kang H."/>
            <person name="Song J."/>
        </authorList>
    </citation>
    <scope>NUCLEOTIDE SEQUENCE</scope>
    <source>
        <strain evidence="13">HNIBRBA4755</strain>
    </source>
</reference>
<dbReference type="EC" id="2.1.3.15" evidence="11"/>
<dbReference type="GO" id="GO:0009317">
    <property type="term" value="C:acetyl-CoA carboxylase complex"/>
    <property type="evidence" value="ECO:0007669"/>
    <property type="project" value="InterPro"/>
</dbReference>
<organism evidence="13">
    <name type="scientific">Salinicola endophyticus</name>
    <dbReference type="NCBI Taxonomy" id="1949083"/>
    <lineage>
        <taxon>Bacteria</taxon>
        <taxon>Pseudomonadati</taxon>
        <taxon>Pseudomonadota</taxon>
        <taxon>Gammaproteobacteria</taxon>
        <taxon>Oceanospirillales</taxon>
        <taxon>Halomonadaceae</taxon>
        <taxon>Salinicola</taxon>
    </lineage>
</organism>
<dbReference type="GO" id="GO:0006633">
    <property type="term" value="P:fatty acid biosynthetic process"/>
    <property type="evidence" value="ECO:0007669"/>
    <property type="project" value="UniProtKB-KW"/>
</dbReference>
<keyword evidence="2 11" id="KW-0444">Lipid biosynthesis</keyword>
<evidence type="ECO:0000259" key="12">
    <source>
        <dbReference type="PROSITE" id="PS50989"/>
    </source>
</evidence>
<evidence type="ECO:0000256" key="2">
    <source>
        <dbReference type="ARBA" id="ARBA00022516"/>
    </source>
</evidence>
<sequence length="317" mass="35249">MNPNYLDFEQPIAELQAKIEELRLVGNDSRISLSDEIGKLEEKSRKLTEQIFRDLTAWQVTQLSRHPQRPYTLDYLDSIFTEFDELHGDRNFADDAALVGGVARLDGKPVMVIGHQKGRDVKEKVRRNFGMPRPEGYRKACRLMEMAERFKMPVLTFIDTPGAYPGIDAEERGQSEAIAYNLAVMSRLKTPIIATVIGEGGSGGALAIGVCDELQMLQYSTYSVISPEGCASILWKSAEKASEAAHAMGITAERLKELGFVDTLIDEPLGGAHRQPRKTAESVRQALLGSLDRLQGMDTDALLARRYERLMSYGAPQ</sequence>
<comment type="catalytic activity">
    <reaction evidence="9 11">
        <text>N(6)-carboxybiotinyl-L-lysyl-[protein] + acetyl-CoA = N(6)-biotinyl-L-lysyl-[protein] + malonyl-CoA</text>
        <dbReference type="Rhea" id="RHEA:54728"/>
        <dbReference type="Rhea" id="RHEA-COMP:10505"/>
        <dbReference type="Rhea" id="RHEA-COMP:10506"/>
        <dbReference type="ChEBI" id="CHEBI:57288"/>
        <dbReference type="ChEBI" id="CHEBI:57384"/>
        <dbReference type="ChEBI" id="CHEBI:83144"/>
        <dbReference type="ChEBI" id="CHEBI:83145"/>
        <dbReference type="EC" id="2.1.3.15"/>
    </reaction>
</comment>
<gene>
    <name evidence="11" type="primary">accA</name>
    <name evidence="13" type="ORF">ABV408_15785</name>
</gene>
<dbReference type="GO" id="GO:0003989">
    <property type="term" value="F:acetyl-CoA carboxylase activity"/>
    <property type="evidence" value="ECO:0007669"/>
    <property type="project" value="InterPro"/>
</dbReference>
<dbReference type="PANTHER" id="PTHR42853:SF3">
    <property type="entry name" value="ACETYL-COENZYME A CARBOXYLASE CARBOXYL TRANSFERASE SUBUNIT ALPHA, CHLOROPLASTIC"/>
    <property type="match status" value="1"/>
</dbReference>
<keyword evidence="6 11" id="KW-0067">ATP-binding</keyword>
<keyword evidence="5 11" id="KW-0276">Fatty acid metabolism</keyword>
<dbReference type="InterPro" id="IPR029045">
    <property type="entry name" value="ClpP/crotonase-like_dom_sf"/>
</dbReference>
<keyword evidence="3 11" id="KW-0808">Transferase</keyword>
<dbReference type="PANTHER" id="PTHR42853">
    <property type="entry name" value="ACETYL-COENZYME A CARBOXYLASE CARBOXYL TRANSFERASE SUBUNIT ALPHA"/>
    <property type="match status" value="1"/>
</dbReference>
<keyword evidence="13" id="KW-0436">Ligase</keyword>
<dbReference type="Gene3D" id="3.90.226.10">
    <property type="entry name" value="2-enoyl-CoA Hydratase, Chain A, domain 1"/>
    <property type="match status" value="1"/>
</dbReference>
<accession>A0AB74UBQ1</accession>
<dbReference type="NCBIfam" id="NF041504">
    <property type="entry name" value="AccA_sub"/>
    <property type="match status" value="1"/>
</dbReference>
<keyword evidence="4 11" id="KW-0547">Nucleotide-binding</keyword>
<evidence type="ECO:0000256" key="10">
    <source>
        <dbReference type="ARBA" id="ARBA00058482"/>
    </source>
</evidence>
<dbReference type="InterPro" id="IPR011763">
    <property type="entry name" value="COA_CT_C"/>
</dbReference>
<keyword evidence="11" id="KW-0963">Cytoplasm</keyword>
<comment type="pathway">
    <text evidence="1 11">Lipid metabolism; malonyl-CoA biosynthesis; malonyl-CoA from acetyl-CoA: step 1/1.</text>
</comment>
<evidence type="ECO:0000313" key="13">
    <source>
        <dbReference type="EMBL" id="XCJ78884.1"/>
    </source>
</evidence>
<dbReference type="GO" id="GO:0016743">
    <property type="term" value="F:carboxyl- or carbamoyltransferase activity"/>
    <property type="evidence" value="ECO:0007669"/>
    <property type="project" value="UniProtKB-UniRule"/>
</dbReference>
<evidence type="ECO:0000256" key="1">
    <source>
        <dbReference type="ARBA" id="ARBA00004956"/>
    </source>
</evidence>
<dbReference type="EMBL" id="CP159578">
    <property type="protein sequence ID" value="XCJ78884.1"/>
    <property type="molecule type" value="Genomic_DNA"/>
</dbReference>
<comment type="subunit">
    <text evidence="11">Acetyl-CoA carboxylase is a heterohexamer composed of biotin carboxyl carrier protein (AccB), biotin carboxylase (AccC) and two subunits each of ACCase subunit alpha (AccA) and ACCase subunit beta (AccD).</text>
</comment>
<dbReference type="PROSITE" id="PS50989">
    <property type="entry name" value="COA_CT_CTER"/>
    <property type="match status" value="1"/>
</dbReference>
<keyword evidence="8 11" id="KW-0275">Fatty acid biosynthesis</keyword>
<comment type="subcellular location">
    <subcellularLocation>
        <location evidence="11">Cytoplasm</location>
    </subcellularLocation>
</comment>
<dbReference type="GO" id="GO:0005524">
    <property type="term" value="F:ATP binding"/>
    <property type="evidence" value="ECO:0007669"/>
    <property type="project" value="UniProtKB-KW"/>
</dbReference>
<feature type="domain" description="CoA carboxyltransferase C-terminal" evidence="12">
    <location>
        <begin position="39"/>
        <end position="293"/>
    </location>
</feature>
<dbReference type="RefSeq" id="WP_353979836.1">
    <property type="nucleotide sequence ID" value="NZ_CP159578.1"/>
</dbReference>
<dbReference type="FunFam" id="3.90.226.10:FF:000008">
    <property type="entry name" value="Acetyl-coenzyme A carboxylase carboxyl transferase subunit alpha"/>
    <property type="match status" value="1"/>
</dbReference>